<organism evidence="2 3">
    <name type="scientific">Purpureocillium takamizusanense</name>
    <dbReference type="NCBI Taxonomy" id="2060973"/>
    <lineage>
        <taxon>Eukaryota</taxon>
        <taxon>Fungi</taxon>
        <taxon>Dikarya</taxon>
        <taxon>Ascomycota</taxon>
        <taxon>Pezizomycotina</taxon>
        <taxon>Sordariomycetes</taxon>
        <taxon>Hypocreomycetidae</taxon>
        <taxon>Hypocreales</taxon>
        <taxon>Ophiocordycipitaceae</taxon>
        <taxon>Purpureocillium</taxon>
    </lineage>
</organism>
<dbReference type="KEGG" id="ptkz:JDV02_008049"/>
<name>A0A9Q8VCX7_9HYPO</name>
<feature type="compositionally biased region" description="Polar residues" evidence="1">
    <location>
        <begin position="93"/>
        <end position="104"/>
    </location>
</feature>
<sequence length="174" mass="19075">MLTIRHPADPTDLSSLLVTIERRRTAQGNGENRRQSWPLSQPLMAPHMMPQRAIFPSIAVVDGARFDHYAHWHGGVLDSPRVDAISRPGRCDSSLTTTHDTPAVQQLAPRAPYEPQVDTNGLSPDADSHARQDKQHTPKRDEDKLLSTTTGQHLDVSDPGAHTNDGNPYGALGL</sequence>
<feature type="region of interest" description="Disordered" evidence="1">
    <location>
        <begin position="88"/>
        <end position="174"/>
    </location>
</feature>
<dbReference type="AlphaFoldDB" id="A0A9Q8VCX7"/>
<protein>
    <submittedName>
        <fullName evidence="2">Uncharacterized protein</fullName>
    </submittedName>
</protein>
<keyword evidence="3" id="KW-1185">Reference proteome</keyword>
<accession>A0A9Q8VCX7</accession>
<evidence type="ECO:0000256" key="1">
    <source>
        <dbReference type="SAM" id="MobiDB-lite"/>
    </source>
</evidence>
<dbReference type="EMBL" id="CP086361">
    <property type="protein sequence ID" value="UNI22130.1"/>
    <property type="molecule type" value="Genomic_DNA"/>
</dbReference>
<reference evidence="2" key="1">
    <citation type="submission" date="2021-11" db="EMBL/GenBank/DDBJ databases">
        <title>Purpureocillium_takamizusanense_genome.</title>
        <authorList>
            <person name="Nguyen N.-H."/>
        </authorList>
    </citation>
    <scope>NUCLEOTIDE SEQUENCE</scope>
    <source>
        <strain evidence="2">PT3</strain>
    </source>
</reference>
<gene>
    <name evidence="2" type="ORF">JDV02_008049</name>
</gene>
<dbReference type="Proteomes" id="UP000829364">
    <property type="component" value="Chromosome 8"/>
</dbReference>
<evidence type="ECO:0000313" key="2">
    <source>
        <dbReference type="EMBL" id="UNI22130.1"/>
    </source>
</evidence>
<proteinExistence type="predicted"/>
<feature type="compositionally biased region" description="Basic and acidic residues" evidence="1">
    <location>
        <begin position="126"/>
        <end position="145"/>
    </location>
</feature>
<dbReference type="RefSeq" id="XP_047845611.1">
    <property type="nucleotide sequence ID" value="XM_047989608.1"/>
</dbReference>
<dbReference type="GeneID" id="72069997"/>
<evidence type="ECO:0000313" key="3">
    <source>
        <dbReference type="Proteomes" id="UP000829364"/>
    </source>
</evidence>